<accession>A0AAW5RQV6</accession>
<proteinExistence type="predicted"/>
<protein>
    <submittedName>
        <fullName evidence="1">Uncharacterized protein</fullName>
    </submittedName>
</protein>
<dbReference type="EMBL" id="JAJVCY010000090">
    <property type="protein sequence ID" value="MCV3290862.1"/>
    <property type="molecule type" value="Genomic_DNA"/>
</dbReference>
<dbReference type="Proteomes" id="UP001208651">
    <property type="component" value="Unassembled WGS sequence"/>
</dbReference>
<organism evidence="1 2">
    <name type="scientific">Aeromonas media</name>
    <dbReference type="NCBI Taxonomy" id="651"/>
    <lineage>
        <taxon>Bacteria</taxon>
        <taxon>Pseudomonadati</taxon>
        <taxon>Pseudomonadota</taxon>
        <taxon>Gammaproteobacteria</taxon>
        <taxon>Aeromonadales</taxon>
        <taxon>Aeromonadaceae</taxon>
        <taxon>Aeromonas</taxon>
    </lineage>
</organism>
<evidence type="ECO:0000313" key="2">
    <source>
        <dbReference type="Proteomes" id="UP001208651"/>
    </source>
</evidence>
<evidence type="ECO:0000313" key="1">
    <source>
        <dbReference type="EMBL" id="MCV3290862.1"/>
    </source>
</evidence>
<dbReference type="RefSeq" id="WP_187364462.1">
    <property type="nucleotide sequence ID" value="NZ_CAWPWH010000002.1"/>
</dbReference>
<sequence length="51" mass="5771">MSKRIVAPKNWVRQAHVDAARQAAKIAVTFYRCGKREVASQIWAVSMVELV</sequence>
<reference evidence="1" key="1">
    <citation type="submission" date="2022-01" db="EMBL/GenBank/DDBJ databases">
        <title>Comparison of Fish pathogen Aeromonas spp.</title>
        <authorList>
            <person name="Dubey S."/>
            <person name="Sorum H."/>
            <person name="Munangandu H.M."/>
        </authorList>
    </citation>
    <scope>NUCLEOTIDE SEQUENCE</scope>
    <source>
        <strain evidence="1">SD/21-15</strain>
    </source>
</reference>
<comment type="caution">
    <text evidence="1">The sequence shown here is derived from an EMBL/GenBank/DDBJ whole genome shotgun (WGS) entry which is preliminary data.</text>
</comment>
<dbReference type="AlphaFoldDB" id="A0AAW5RQV6"/>
<name>A0AAW5RQV6_AERME</name>
<gene>
    <name evidence="1" type="ORF">LZT28_22025</name>
</gene>